<accession>A0A9X2RV98</accession>
<reference evidence="2" key="1">
    <citation type="submission" date="2022-06" db="EMBL/GenBank/DDBJ databases">
        <title>WGS of actinobacteria.</title>
        <authorList>
            <person name="Thawai C."/>
        </authorList>
    </citation>
    <scope>NUCLEOTIDE SEQUENCE</scope>
    <source>
        <strain evidence="2">DSM 42010</strain>
    </source>
</reference>
<sequence>MAGQISMEAALAACRERMGELVYESVLLRTKVKELEAELEQLRQHAPTGPEMIPPPPGPGGQSGLGAAE</sequence>
<feature type="region of interest" description="Disordered" evidence="1">
    <location>
        <begin position="41"/>
        <end position="69"/>
    </location>
</feature>
<evidence type="ECO:0000256" key="1">
    <source>
        <dbReference type="SAM" id="MobiDB-lite"/>
    </source>
</evidence>
<dbReference type="EMBL" id="JANIIC010000027">
    <property type="protein sequence ID" value="MCQ8831748.1"/>
    <property type="molecule type" value="Genomic_DNA"/>
</dbReference>
<evidence type="ECO:0000313" key="2">
    <source>
        <dbReference type="EMBL" id="MCQ8831748.1"/>
    </source>
</evidence>
<name>A0A9X2RV98_STRMQ</name>
<dbReference type="RefSeq" id="WP_257632629.1">
    <property type="nucleotide sequence ID" value="NZ_JANIIC010000027.1"/>
</dbReference>
<evidence type="ECO:0008006" key="4">
    <source>
        <dbReference type="Google" id="ProtNLM"/>
    </source>
</evidence>
<feature type="compositionally biased region" description="Gly residues" evidence="1">
    <location>
        <begin position="60"/>
        <end position="69"/>
    </location>
</feature>
<evidence type="ECO:0000313" key="3">
    <source>
        <dbReference type="Proteomes" id="UP001142400"/>
    </source>
</evidence>
<organism evidence="2 3">
    <name type="scientific">Streptomyces malaysiensis subsp. samsunensis</name>
    <dbReference type="NCBI Taxonomy" id="459658"/>
    <lineage>
        <taxon>Bacteria</taxon>
        <taxon>Bacillati</taxon>
        <taxon>Actinomycetota</taxon>
        <taxon>Actinomycetes</taxon>
        <taxon>Kitasatosporales</taxon>
        <taxon>Streptomycetaceae</taxon>
        <taxon>Streptomyces</taxon>
        <taxon>Streptomyces violaceusniger group</taxon>
    </lineage>
</organism>
<keyword evidence="3" id="KW-1185">Reference proteome</keyword>
<protein>
    <recommendedName>
        <fullName evidence="4">Transposase</fullName>
    </recommendedName>
</protein>
<dbReference type="Proteomes" id="UP001142400">
    <property type="component" value="Unassembled WGS sequence"/>
</dbReference>
<gene>
    <name evidence="2" type="ORF">NQU54_22430</name>
</gene>
<proteinExistence type="predicted"/>
<comment type="caution">
    <text evidence="2">The sequence shown here is derived from an EMBL/GenBank/DDBJ whole genome shotgun (WGS) entry which is preliminary data.</text>
</comment>
<dbReference type="AlphaFoldDB" id="A0A9X2RV98"/>